<comment type="caution">
    <text evidence="2">The sequence shown here is derived from an EMBL/GenBank/DDBJ whole genome shotgun (WGS) entry which is preliminary data.</text>
</comment>
<organism evidence="2 3">
    <name type="scientific">Candidatus Falkowbacteria bacterium CG11_big_fil_rev_8_21_14_0_20_39_10</name>
    <dbReference type="NCBI Taxonomy" id="1974570"/>
    <lineage>
        <taxon>Bacteria</taxon>
        <taxon>Candidatus Falkowiibacteriota</taxon>
    </lineage>
</organism>
<feature type="transmembrane region" description="Helical" evidence="1">
    <location>
        <begin position="6"/>
        <end position="22"/>
    </location>
</feature>
<reference evidence="2 3" key="1">
    <citation type="submission" date="2017-09" db="EMBL/GenBank/DDBJ databases">
        <title>Depth-based differentiation of microbial function through sediment-hosted aquifers and enrichment of novel symbionts in the deep terrestrial subsurface.</title>
        <authorList>
            <person name="Probst A.J."/>
            <person name="Ladd B."/>
            <person name="Jarett J.K."/>
            <person name="Geller-Mcgrath D.E."/>
            <person name="Sieber C.M."/>
            <person name="Emerson J.B."/>
            <person name="Anantharaman K."/>
            <person name="Thomas B.C."/>
            <person name="Malmstrom R."/>
            <person name="Stieglmeier M."/>
            <person name="Klingl A."/>
            <person name="Woyke T."/>
            <person name="Ryan C.M."/>
            <person name="Banfield J.F."/>
        </authorList>
    </citation>
    <scope>NUCLEOTIDE SEQUENCE [LARGE SCALE GENOMIC DNA]</scope>
    <source>
        <strain evidence="2">CG11_big_fil_rev_8_21_14_0_20_39_10</strain>
    </source>
</reference>
<sequence>MQSKSAIFLYISWIFVYFLAYTHGKIQAKTEDANLLKAINKEINIVDKIKNSNIVEYKKIIFKEKIKKLINNLLK</sequence>
<evidence type="ECO:0000313" key="3">
    <source>
        <dbReference type="Proteomes" id="UP000230869"/>
    </source>
</evidence>
<dbReference type="EMBL" id="PCWW01000027">
    <property type="protein sequence ID" value="PIR13613.1"/>
    <property type="molecule type" value="Genomic_DNA"/>
</dbReference>
<accession>A0A2M6K9I6</accession>
<evidence type="ECO:0000256" key="1">
    <source>
        <dbReference type="SAM" id="Phobius"/>
    </source>
</evidence>
<gene>
    <name evidence="2" type="ORF">COV49_01515</name>
</gene>
<proteinExistence type="predicted"/>
<keyword evidence="1" id="KW-0472">Membrane</keyword>
<keyword evidence="1" id="KW-1133">Transmembrane helix</keyword>
<dbReference type="AlphaFoldDB" id="A0A2M6K9I6"/>
<evidence type="ECO:0000313" key="2">
    <source>
        <dbReference type="EMBL" id="PIR13613.1"/>
    </source>
</evidence>
<name>A0A2M6K9I6_9BACT</name>
<protein>
    <submittedName>
        <fullName evidence="2">Uncharacterized protein</fullName>
    </submittedName>
</protein>
<dbReference type="Proteomes" id="UP000230869">
    <property type="component" value="Unassembled WGS sequence"/>
</dbReference>
<keyword evidence="1" id="KW-0812">Transmembrane</keyword>